<dbReference type="EMBL" id="AP022360">
    <property type="protein sequence ID" value="BBU81491.1"/>
    <property type="molecule type" value="Genomic_DNA"/>
</dbReference>
<reference evidence="1 2" key="1">
    <citation type="submission" date="2020-01" db="EMBL/GenBank/DDBJ databases">
        <title>Dynamics of blaIMP-6 dissemination in carbapenem resistant Enterobacteriacea isolated from regional surveillance in Osaka, Japan.</title>
        <authorList>
            <person name="Abe R."/>
            <person name="Akeda Y."/>
            <person name="Sugawara Y."/>
            <person name="Yamamoto N."/>
            <person name="Tomono K."/>
            <person name="Takeuchi D."/>
            <person name="Kawahara R."/>
            <person name="Hamada S."/>
        </authorList>
    </citation>
    <scope>NUCLEOTIDE SEQUENCE [LARGE SCALE GENOMIC DNA]</scope>
    <source>
        <strain evidence="1 2">E300</strain>
    </source>
</reference>
<evidence type="ECO:0000313" key="2">
    <source>
        <dbReference type="Proteomes" id="UP000467488"/>
    </source>
</evidence>
<sequence length="172" mass="19548">MHLEKIEEGISEGNKVYRKSSLGMPGHVDGDRGLHFQIFCDDDNLRKITGRTTPEMDVSRHGRTDVVYGDIYFYLPPGTRFYRSAPENNAVDNTGEVFQSTEPLVVTMCFDTGHCIMTTRRANPVIPSRYDIVGEVLTDADGTDYEYRYQYQNSTLVQCCTETLSAKSKRRV</sequence>
<dbReference type="AlphaFoldDB" id="A0A8S0FN49"/>
<evidence type="ECO:0000313" key="1">
    <source>
        <dbReference type="EMBL" id="BBU81491.1"/>
    </source>
</evidence>
<protein>
    <submittedName>
        <fullName evidence="1">Uncharacterized protein</fullName>
    </submittedName>
</protein>
<accession>A0A8S0FN49</accession>
<name>A0A8S0FN49_ECOLX</name>
<proteinExistence type="predicted"/>
<gene>
    <name evidence="1" type="ORF">EIMP300_28910</name>
</gene>
<organism evidence="1 2">
    <name type="scientific">Escherichia coli</name>
    <dbReference type="NCBI Taxonomy" id="562"/>
    <lineage>
        <taxon>Bacteria</taxon>
        <taxon>Pseudomonadati</taxon>
        <taxon>Pseudomonadota</taxon>
        <taxon>Gammaproteobacteria</taxon>
        <taxon>Enterobacterales</taxon>
        <taxon>Enterobacteriaceae</taxon>
        <taxon>Escherichia</taxon>
    </lineage>
</organism>
<dbReference type="Proteomes" id="UP000467488">
    <property type="component" value="Chromosome"/>
</dbReference>